<evidence type="ECO:0000313" key="1">
    <source>
        <dbReference type="EMBL" id="GAH13271.1"/>
    </source>
</evidence>
<organism evidence="1">
    <name type="scientific">marine sediment metagenome</name>
    <dbReference type="NCBI Taxonomy" id="412755"/>
    <lineage>
        <taxon>unclassified sequences</taxon>
        <taxon>metagenomes</taxon>
        <taxon>ecological metagenomes</taxon>
    </lineage>
</organism>
<accession>X1CXP0</accession>
<gene>
    <name evidence="1" type="ORF">S01H4_58227</name>
</gene>
<name>X1CXP0_9ZZZZ</name>
<dbReference type="SUPFAM" id="SSF51905">
    <property type="entry name" value="FAD/NAD(P)-binding domain"/>
    <property type="match status" value="1"/>
</dbReference>
<dbReference type="AlphaFoldDB" id="X1CXP0"/>
<sequence>MSSEELQLVDGSRVGVIGGGPAGSFTSIFLLDMAMRLGIDIGVDIYEPRNFTKSGPAGCNMCGGIISES</sequence>
<proteinExistence type="predicted"/>
<dbReference type="InterPro" id="IPR036188">
    <property type="entry name" value="FAD/NAD-bd_sf"/>
</dbReference>
<reference evidence="1" key="1">
    <citation type="journal article" date="2014" name="Front. Microbiol.">
        <title>High frequency of phylogenetically diverse reductive dehalogenase-homologous genes in deep subseafloor sedimentary metagenomes.</title>
        <authorList>
            <person name="Kawai M."/>
            <person name="Futagami T."/>
            <person name="Toyoda A."/>
            <person name="Takaki Y."/>
            <person name="Nishi S."/>
            <person name="Hori S."/>
            <person name="Arai W."/>
            <person name="Tsubouchi T."/>
            <person name="Morono Y."/>
            <person name="Uchiyama I."/>
            <person name="Ito T."/>
            <person name="Fujiyama A."/>
            <person name="Inagaki F."/>
            <person name="Takami H."/>
        </authorList>
    </citation>
    <scope>NUCLEOTIDE SEQUENCE</scope>
    <source>
        <strain evidence="1">Expedition CK06-06</strain>
    </source>
</reference>
<evidence type="ECO:0008006" key="2">
    <source>
        <dbReference type="Google" id="ProtNLM"/>
    </source>
</evidence>
<comment type="caution">
    <text evidence="1">The sequence shown here is derived from an EMBL/GenBank/DDBJ whole genome shotgun (WGS) entry which is preliminary data.</text>
</comment>
<feature type="non-terminal residue" evidence="1">
    <location>
        <position position="69"/>
    </location>
</feature>
<protein>
    <recommendedName>
        <fullName evidence="2">FAD-binding domain-containing protein</fullName>
    </recommendedName>
</protein>
<dbReference type="EMBL" id="BART01033989">
    <property type="protein sequence ID" value="GAH13271.1"/>
    <property type="molecule type" value="Genomic_DNA"/>
</dbReference>